<organism evidence="2 3">
    <name type="scientific">Streptomyces olivaceus</name>
    <dbReference type="NCBI Taxonomy" id="47716"/>
    <lineage>
        <taxon>Bacteria</taxon>
        <taxon>Bacillati</taxon>
        <taxon>Actinomycetota</taxon>
        <taxon>Actinomycetes</taxon>
        <taxon>Kitasatosporales</taxon>
        <taxon>Streptomycetaceae</taxon>
        <taxon>Streptomyces</taxon>
    </lineage>
</organism>
<keyword evidence="3" id="KW-1185">Reference proteome</keyword>
<gene>
    <name evidence="2" type="ORF">KVH32_02060</name>
</gene>
<feature type="region of interest" description="Disordered" evidence="1">
    <location>
        <begin position="60"/>
        <end position="100"/>
    </location>
</feature>
<feature type="compositionally biased region" description="Low complexity" evidence="1">
    <location>
        <begin position="156"/>
        <end position="171"/>
    </location>
</feature>
<feature type="compositionally biased region" description="Pro residues" evidence="1">
    <location>
        <begin position="139"/>
        <end position="155"/>
    </location>
</feature>
<proteinExistence type="predicted"/>
<dbReference type="RefSeq" id="WP_070388986.1">
    <property type="nucleotide sequence ID" value="NZ_JAHSST010000001.1"/>
</dbReference>
<sequence length="330" mass="32196">MTWSAALPGAALRVMRTAAGRRALRLALLMGGLFVLGVLCATRAQAAEGAPSLGDAVGRVATAPAGSDPAGGGRGAEEAPAARGDGSDAVPPDLRPVTADVVRSATDRIARPVRDTVETAAGEVRATARDVLSTLPSAAPVPPPASPLPSLPSPSLPSLSVPPVSVLPDLSGVGGPSGASDQQGATGRSERQAPGRPDSGPAAGEADRQGGSPDASGVDVPGAAATAARYGPASGAGGDLLPDAHTSTGTGTGRAGPTAATEAEAPGTHGDPDGSLGTASGADHGVPRHGDAHAVTPYHRIPLRLVAAVLVRADEGGTRDPYRDVPVSPA</sequence>
<feature type="region of interest" description="Disordered" evidence="1">
    <location>
        <begin position="135"/>
        <end position="293"/>
    </location>
</feature>
<name>A0ABS7VY65_STROV</name>
<evidence type="ECO:0000313" key="3">
    <source>
        <dbReference type="Proteomes" id="UP000758701"/>
    </source>
</evidence>
<accession>A0ABS7VY65</accession>
<dbReference type="Proteomes" id="UP000758701">
    <property type="component" value="Unassembled WGS sequence"/>
</dbReference>
<reference evidence="2 3" key="1">
    <citation type="submission" date="2021-06" db="EMBL/GenBank/DDBJ databases">
        <title>Ecological speciation of a Streptomyces species isolated from different habitats and geographic origins.</title>
        <authorList>
            <person name="Wang J."/>
        </authorList>
    </citation>
    <scope>NUCLEOTIDE SEQUENCE [LARGE SCALE GENOMIC DNA]</scope>
    <source>
        <strain evidence="2 3">FXJ8.012</strain>
    </source>
</reference>
<protein>
    <recommendedName>
        <fullName evidence="4">Secreted protein</fullName>
    </recommendedName>
</protein>
<feature type="compositionally biased region" description="Low complexity" evidence="1">
    <location>
        <begin position="244"/>
        <end position="269"/>
    </location>
</feature>
<evidence type="ECO:0000256" key="1">
    <source>
        <dbReference type="SAM" id="MobiDB-lite"/>
    </source>
</evidence>
<dbReference type="EMBL" id="JAHSTP010000001">
    <property type="protein sequence ID" value="MBZ6149951.1"/>
    <property type="molecule type" value="Genomic_DNA"/>
</dbReference>
<evidence type="ECO:0008006" key="4">
    <source>
        <dbReference type="Google" id="ProtNLM"/>
    </source>
</evidence>
<comment type="caution">
    <text evidence="2">The sequence shown here is derived from an EMBL/GenBank/DDBJ whole genome shotgun (WGS) entry which is preliminary data.</text>
</comment>
<evidence type="ECO:0000313" key="2">
    <source>
        <dbReference type="EMBL" id="MBZ6149951.1"/>
    </source>
</evidence>
<feature type="compositionally biased region" description="Low complexity" evidence="1">
    <location>
        <begin position="222"/>
        <end position="233"/>
    </location>
</feature>